<gene>
    <name evidence="6" type="primary">menA</name>
    <name evidence="7" type="ORF">FRE64_02685</name>
</gene>
<evidence type="ECO:0000256" key="4">
    <source>
        <dbReference type="ARBA" id="ARBA00022989"/>
    </source>
</evidence>
<evidence type="ECO:0000256" key="6">
    <source>
        <dbReference type="HAMAP-Rule" id="MF_01938"/>
    </source>
</evidence>
<feature type="transmembrane region" description="Helical" evidence="6">
    <location>
        <begin position="152"/>
        <end position="172"/>
    </location>
</feature>
<evidence type="ECO:0000256" key="5">
    <source>
        <dbReference type="ARBA" id="ARBA00023136"/>
    </source>
</evidence>
<keyword evidence="6" id="KW-1003">Cell membrane</keyword>
<feature type="transmembrane region" description="Helical" evidence="6">
    <location>
        <begin position="184"/>
        <end position="204"/>
    </location>
</feature>
<dbReference type="GO" id="GO:0042372">
    <property type="term" value="P:phylloquinone biosynthetic process"/>
    <property type="evidence" value="ECO:0007669"/>
    <property type="project" value="UniProtKB-UniRule"/>
</dbReference>
<keyword evidence="4 6" id="KW-1133">Transmembrane helix</keyword>
<dbReference type="InterPro" id="IPR026046">
    <property type="entry name" value="UBIAD1"/>
</dbReference>
<comment type="pathway">
    <text evidence="6">Cofactor biosynthesis; phylloquinone biosynthesis.</text>
</comment>
<dbReference type="PIRSF" id="PIRSF005355">
    <property type="entry name" value="UBIAD1"/>
    <property type="match status" value="1"/>
</dbReference>
<feature type="transmembrane region" description="Helical" evidence="6">
    <location>
        <begin position="98"/>
        <end position="118"/>
    </location>
</feature>
<keyword evidence="6" id="KW-0997">Cell inner membrane</keyword>
<dbReference type="InterPro" id="IPR011937">
    <property type="entry name" value="DHNA_phytyltransferase_MenA"/>
</dbReference>
<feature type="transmembrane region" description="Helical" evidence="6">
    <location>
        <begin position="289"/>
        <end position="307"/>
    </location>
</feature>
<dbReference type="PANTHER" id="PTHR13929">
    <property type="entry name" value="1,4-DIHYDROXY-2-NAPHTHOATE OCTAPRENYLTRANSFERASE"/>
    <property type="match status" value="1"/>
</dbReference>
<sequence length="308" mass="33840">MRLTHFADNSVKKINTSLWLAAIKPPIYSVAIIPITMGTLAAYRDTGEINLPIFSLFILSGILIIAWLNLSNDVFDSETGIDVNKSSSVVNITGNKQLVFRISNICLGLAILGLSAIAWLQQDWQVILLVLLACFLGYTYQGPPFRLGYQGLGEFICFICFGPIAIAAAYYSQAQVLTPVTLPTAILIGISTTIILFCSHFHQVQDDILAGKKSPIVRLGTKQGANVLMILTASMFALTVLWWLLGYFPLSSLLIFLAIPSGQQLVSHVQKYHDQPSRVSNSKFIAVKFYIWSSVFLALGLIAPTFFS</sequence>
<dbReference type="CDD" id="cd13962">
    <property type="entry name" value="PT_UbiA_UBIAD1"/>
    <property type="match status" value="1"/>
</dbReference>
<dbReference type="AlphaFoldDB" id="A0A5B8NST5"/>
<accession>A0A5B8NST5</accession>
<dbReference type="GO" id="GO:0004659">
    <property type="term" value="F:prenyltransferase activity"/>
    <property type="evidence" value="ECO:0007669"/>
    <property type="project" value="UniProtKB-UniRule"/>
</dbReference>
<evidence type="ECO:0000256" key="1">
    <source>
        <dbReference type="ARBA" id="ARBA00004141"/>
    </source>
</evidence>
<dbReference type="HAMAP" id="MF_01938">
    <property type="entry name" value="MenA_2"/>
    <property type="match status" value="1"/>
</dbReference>
<keyword evidence="2 6" id="KW-0808">Transferase</keyword>
<dbReference type="KEGG" id="enn:FRE64_02685"/>
<feature type="transmembrane region" description="Helical" evidence="6">
    <location>
        <begin position="21"/>
        <end position="43"/>
    </location>
</feature>
<feature type="transmembrane region" description="Helical" evidence="6">
    <location>
        <begin position="49"/>
        <end position="70"/>
    </location>
</feature>
<organism evidence="7 8">
    <name type="scientific">Euhalothece natronophila Z-M001</name>
    <dbReference type="NCBI Taxonomy" id="522448"/>
    <lineage>
        <taxon>Bacteria</taxon>
        <taxon>Bacillati</taxon>
        <taxon>Cyanobacteriota</taxon>
        <taxon>Cyanophyceae</taxon>
        <taxon>Oscillatoriophycideae</taxon>
        <taxon>Chroococcales</taxon>
        <taxon>Halothecacae</taxon>
        <taxon>Halothece cluster</taxon>
        <taxon>Euhalothece</taxon>
    </lineage>
</organism>
<evidence type="ECO:0000313" key="8">
    <source>
        <dbReference type="Proteomes" id="UP000318453"/>
    </source>
</evidence>
<keyword evidence="5 6" id="KW-0472">Membrane</keyword>
<dbReference type="Pfam" id="PF01040">
    <property type="entry name" value="UbiA"/>
    <property type="match status" value="1"/>
</dbReference>
<dbReference type="OrthoDB" id="506376at2"/>
<evidence type="ECO:0000313" key="7">
    <source>
        <dbReference type="EMBL" id="QDZ41419.1"/>
    </source>
</evidence>
<protein>
    <recommendedName>
        <fullName evidence="6">2-carboxy-1,4-naphthoquinone phytyltransferase</fullName>
        <ecNumber evidence="6">2.5.1.130</ecNumber>
    </recommendedName>
    <alternativeName>
        <fullName evidence="6">1,4-dihydroxy-2-naphthoate phytyltransferase</fullName>
        <shortName evidence="6">DHNA phytyltransferase</shortName>
    </alternativeName>
</protein>
<proteinExistence type="inferred from homology"/>
<feature type="transmembrane region" description="Helical" evidence="6">
    <location>
        <begin position="124"/>
        <end position="140"/>
    </location>
</feature>
<evidence type="ECO:0000256" key="2">
    <source>
        <dbReference type="ARBA" id="ARBA00022679"/>
    </source>
</evidence>
<comment type="catalytic activity">
    <reaction evidence="6">
        <text>2-carboxy-1,4-naphthoquinone + phytyl diphosphate + H(+) = demethylphylloquinone + CO2 + diphosphate</text>
        <dbReference type="Rhea" id="RHEA:47740"/>
        <dbReference type="ChEBI" id="CHEBI:15378"/>
        <dbReference type="ChEBI" id="CHEBI:16526"/>
        <dbReference type="ChEBI" id="CHEBI:31087"/>
        <dbReference type="ChEBI" id="CHEBI:33019"/>
        <dbReference type="ChEBI" id="CHEBI:75434"/>
        <dbReference type="ChEBI" id="CHEBI:87842"/>
        <dbReference type="EC" id="2.5.1.130"/>
    </reaction>
</comment>
<dbReference type="GO" id="GO:0005886">
    <property type="term" value="C:plasma membrane"/>
    <property type="evidence" value="ECO:0007669"/>
    <property type="project" value="UniProtKB-SubCell"/>
</dbReference>
<dbReference type="EMBL" id="CP042326">
    <property type="protein sequence ID" value="QDZ41419.1"/>
    <property type="molecule type" value="Genomic_DNA"/>
</dbReference>
<dbReference type="PANTHER" id="PTHR13929:SF0">
    <property type="entry name" value="UBIA PRENYLTRANSFERASE DOMAIN-CONTAINING PROTEIN 1"/>
    <property type="match status" value="1"/>
</dbReference>
<dbReference type="EC" id="2.5.1.130" evidence="6"/>
<feature type="transmembrane region" description="Helical" evidence="6">
    <location>
        <begin position="225"/>
        <end position="244"/>
    </location>
</feature>
<dbReference type="NCBIfam" id="TIGR02235">
    <property type="entry name" value="menA_cyano-plnt"/>
    <property type="match status" value="1"/>
</dbReference>
<reference evidence="7" key="1">
    <citation type="submission" date="2019-08" db="EMBL/GenBank/DDBJ databases">
        <title>Carotenoids and Carotenoid Binding Proteins in the Halophilic Cyanobacterium Euhalothece sp. ZM00.</title>
        <authorList>
            <person name="Cho S.M."/>
            <person name="Song J.Y."/>
            <person name="Park Y.-I."/>
        </authorList>
    </citation>
    <scope>NUCLEOTIDE SEQUENCE [LARGE SCALE GENOMIC DNA]</scope>
    <source>
        <strain evidence="7">Z-M001</strain>
    </source>
</reference>
<dbReference type="GO" id="GO:0009234">
    <property type="term" value="P:menaquinone biosynthetic process"/>
    <property type="evidence" value="ECO:0007669"/>
    <property type="project" value="TreeGrafter"/>
</dbReference>
<comment type="function">
    <text evidence="6">Involved in the synthesis of phylloquinone (vitamin K1). Catalyzes the transfer of a prenyl chain to 2-carboxy-1,4-naphthoquinone.</text>
</comment>
<dbReference type="InterPro" id="IPR000537">
    <property type="entry name" value="UbiA_prenyltransferase"/>
</dbReference>
<comment type="subcellular location">
    <subcellularLocation>
        <location evidence="6">Cell inner membrane</location>
        <topology evidence="6">Multi-pass membrane protein</topology>
    </subcellularLocation>
    <subcellularLocation>
        <location evidence="1">Membrane</location>
        <topology evidence="1">Multi-pass membrane protein</topology>
    </subcellularLocation>
</comment>
<dbReference type="UniPathway" id="UPA00995"/>
<keyword evidence="8" id="KW-1185">Reference proteome</keyword>
<keyword evidence="3 6" id="KW-0812">Transmembrane</keyword>
<name>A0A5B8NST5_9CHRO</name>
<evidence type="ECO:0000256" key="3">
    <source>
        <dbReference type="ARBA" id="ARBA00022692"/>
    </source>
</evidence>
<dbReference type="Proteomes" id="UP000318453">
    <property type="component" value="Chromosome"/>
</dbReference>
<dbReference type="RefSeq" id="WP_146297251.1">
    <property type="nucleotide sequence ID" value="NZ_CP042326.1"/>
</dbReference>
<comment type="similarity">
    <text evidence="6">Belongs to the MenA family. Type 2 subfamily.</text>
</comment>